<feature type="transmembrane region" description="Helical" evidence="10">
    <location>
        <begin position="103"/>
        <end position="121"/>
    </location>
</feature>
<evidence type="ECO:0000256" key="10">
    <source>
        <dbReference type="SAM" id="Phobius"/>
    </source>
</evidence>
<evidence type="ECO:0000256" key="2">
    <source>
        <dbReference type="ARBA" id="ARBA00010663"/>
    </source>
</evidence>
<feature type="transmembrane region" description="Helical" evidence="10">
    <location>
        <begin position="20"/>
        <end position="52"/>
    </location>
</feature>
<dbReference type="PANTHER" id="PTHR22752:SF1">
    <property type="entry name" value="G-PROTEIN COUPLED RECEPTOR 176"/>
    <property type="match status" value="1"/>
</dbReference>
<dbReference type="InterPro" id="IPR017452">
    <property type="entry name" value="GPCR_Rhodpsn_7TM"/>
</dbReference>
<dbReference type="Pfam" id="PF00001">
    <property type="entry name" value="7tm_1"/>
    <property type="match status" value="1"/>
</dbReference>
<dbReference type="InterPro" id="IPR000276">
    <property type="entry name" value="GPCR_Rhodpsn"/>
</dbReference>
<evidence type="ECO:0000313" key="13">
    <source>
        <dbReference type="Proteomes" id="UP001497623"/>
    </source>
</evidence>
<feature type="transmembrane region" description="Helical" evidence="10">
    <location>
        <begin position="64"/>
        <end position="83"/>
    </location>
</feature>
<evidence type="ECO:0000313" key="12">
    <source>
        <dbReference type="EMBL" id="CAL4072513.1"/>
    </source>
</evidence>
<reference evidence="12 13" key="1">
    <citation type="submission" date="2024-05" db="EMBL/GenBank/DDBJ databases">
        <authorList>
            <person name="Wallberg A."/>
        </authorList>
    </citation>
    <scope>NUCLEOTIDE SEQUENCE [LARGE SCALE GENOMIC DNA]</scope>
</reference>
<keyword evidence="13" id="KW-1185">Reference proteome</keyword>
<feature type="transmembrane region" description="Helical" evidence="10">
    <location>
        <begin position="142"/>
        <end position="163"/>
    </location>
</feature>
<keyword evidence="6" id="KW-0297">G-protein coupled receptor</keyword>
<comment type="caution">
    <text evidence="12">The sequence shown here is derived from an EMBL/GenBank/DDBJ whole genome shotgun (WGS) entry which is preliminary data.</text>
</comment>
<feature type="transmembrane region" description="Helical" evidence="10">
    <location>
        <begin position="325"/>
        <end position="343"/>
    </location>
</feature>
<evidence type="ECO:0000256" key="9">
    <source>
        <dbReference type="ARBA" id="ARBA00023224"/>
    </source>
</evidence>
<accession>A0AAV2Q7S8</accession>
<dbReference type="GO" id="GO:0005886">
    <property type="term" value="C:plasma membrane"/>
    <property type="evidence" value="ECO:0007669"/>
    <property type="project" value="UniProtKB-SubCell"/>
</dbReference>
<keyword evidence="5 10" id="KW-1133">Transmembrane helix</keyword>
<keyword evidence="7 10" id="KW-0472">Membrane</keyword>
<dbReference type="PANTHER" id="PTHR22752">
    <property type="entry name" value="G PROTEIN-COUPLED RECEPTOR"/>
    <property type="match status" value="1"/>
</dbReference>
<evidence type="ECO:0000256" key="3">
    <source>
        <dbReference type="ARBA" id="ARBA00022475"/>
    </source>
</evidence>
<dbReference type="Gene3D" id="1.20.1070.10">
    <property type="entry name" value="Rhodopsin 7-helix transmembrane proteins"/>
    <property type="match status" value="1"/>
</dbReference>
<evidence type="ECO:0000256" key="5">
    <source>
        <dbReference type="ARBA" id="ARBA00022989"/>
    </source>
</evidence>
<evidence type="ECO:0000256" key="1">
    <source>
        <dbReference type="ARBA" id="ARBA00004651"/>
    </source>
</evidence>
<keyword evidence="9" id="KW-0807">Transducer</keyword>
<dbReference type="PRINTS" id="PR00237">
    <property type="entry name" value="GPCRRHODOPSN"/>
</dbReference>
<comment type="similarity">
    <text evidence="2">Belongs to the G-protein coupled receptor 1 family.</text>
</comment>
<keyword evidence="8" id="KW-0675">Receptor</keyword>
<dbReference type="AlphaFoldDB" id="A0AAV2Q7S8"/>
<keyword evidence="3" id="KW-1003">Cell membrane</keyword>
<keyword evidence="4 10" id="KW-0812">Transmembrane</keyword>
<protein>
    <recommendedName>
        <fullName evidence="11">G-protein coupled receptors family 1 profile domain-containing protein</fullName>
    </recommendedName>
</protein>
<name>A0AAV2Q7S8_MEGNR</name>
<gene>
    <name evidence="12" type="ORF">MNOR_LOCUS8851</name>
</gene>
<evidence type="ECO:0000256" key="7">
    <source>
        <dbReference type="ARBA" id="ARBA00023136"/>
    </source>
</evidence>
<organism evidence="12 13">
    <name type="scientific">Meganyctiphanes norvegica</name>
    <name type="common">Northern krill</name>
    <name type="synonym">Thysanopoda norvegica</name>
    <dbReference type="NCBI Taxonomy" id="48144"/>
    <lineage>
        <taxon>Eukaryota</taxon>
        <taxon>Metazoa</taxon>
        <taxon>Ecdysozoa</taxon>
        <taxon>Arthropoda</taxon>
        <taxon>Crustacea</taxon>
        <taxon>Multicrustacea</taxon>
        <taxon>Malacostraca</taxon>
        <taxon>Eumalacostraca</taxon>
        <taxon>Eucarida</taxon>
        <taxon>Euphausiacea</taxon>
        <taxon>Euphausiidae</taxon>
        <taxon>Meganyctiphanes</taxon>
    </lineage>
</organism>
<feature type="transmembrane region" description="Helical" evidence="10">
    <location>
        <begin position="285"/>
        <end position="305"/>
    </location>
</feature>
<feature type="non-terminal residue" evidence="12">
    <location>
        <position position="483"/>
    </location>
</feature>
<feature type="domain" description="G-protein coupled receptors family 1 profile" evidence="11">
    <location>
        <begin position="43"/>
        <end position="341"/>
    </location>
</feature>
<evidence type="ECO:0000256" key="4">
    <source>
        <dbReference type="ARBA" id="ARBA00022692"/>
    </source>
</evidence>
<dbReference type="GO" id="GO:0004930">
    <property type="term" value="F:G protein-coupled receptor activity"/>
    <property type="evidence" value="ECO:0007669"/>
    <property type="project" value="UniProtKB-KW"/>
</dbReference>
<dbReference type="CDD" id="cd00637">
    <property type="entry name" value="7tm_classA_rhodopsin-like"/>
    <property type="match status" value="1"/>
</dbReference>
<dbReference type="EMBL" id="CAXKWB010004181">
    <property type="protein sequence ID" value="CAL4072513.1"/>
    <property type="molecule type" value="Genomic_DNA"/>
</dbReference>
<dbReference type="PROSITE" id="PS50262">
    <property type="entry name" value="G_PROTEIN_RECEP_F1_2"/>
    <property type="match status" value="1"/>
</dbReference>
<sequence length="483" mass="54339">MAQIDNEEVISMLLVQHDSAVGTALSILVALLLALTFVAASIMNTLFLVIFWRRSTLRSISNTFIVSLTVVNLLASWVLLPLVVGDAFLQAWENPLLCTAVDATAEFITSASIFATLMIAIDRFCAITKPLHYHMMINSPKSMVMISGSWILALIVAVCAAFGHRTGHLRKVCRGEYIIESTSDTDSWSYHSIFVITNMLFSFIIPMVIIFWMYFGIYRAASENSEKTRRNSLCGNIVDPVLQGRLSKIPSRSSSTRSTSSQLVSNIRHRLSNASLFLYKEESRAAKISVAVVVLFFFSWSPYYLKELLESDLIQIVVPDDVHNIVMTLALSNAAISPYMYLYRSQRFQCEVRRLLGLTNKSADQRIGRPAQYLPRARIAFHSEISDEKLNRVTKETVTYMHQNHKITTVVPVAAFVNRMIPLRGFGTEPWRSQNFSLSRSNSTTTISSTNSTLCMVTSDAIEYTVLEKDECLQPLTQDIVYD</sequence>
<dbReference type="Proteomes" id="UP001497623">
    <property type="component" value="Unassembled WGS sequence"/>
</dbReference>
<comment type="subcellular location">
    <subcellularLocation>
        <location evidence="1">Cell membrane</location>
        <topology evidence="1">Multi-pass membrane protein</topology>
    </subcellularLocation>
</comment>
<evidence type="ECO:0000256" key="6">
    <source>
        <dbReference type="ARBA" id="ARBA00023040"/>
    </source>
</evidence>
<feature type="transmembrane region" description="Helical" evidence="10">
    <location>
        <begin position="193"/>
        <end position="215"/>
    </location>
</feature>
<evidence type="ECO:0000259" key="11">
    <source>
        <dbReference type="PROSITE" id="PS50262"/>
    </source>
</evidence>
<evidence type="ECO:0000256" key="8">
    <source>
        <dbReference type="ARBA" id="ARBA00023170"/>
    </source>
</evidence>
<dbReference type="SUPFAM" id="SSF81321">
    <property type="entry name" value="Family A G protein-coupled receptor-like"/>
    <property type="match status" value="1"/>
</dbReference>
<proteinExistence type="inferred from homology"/>